<dbReference type="InterPro" id="IPR037066">
    <property type="entry name" value="Plug_dom_sf"/>
</dbReference>
<keyword evidence="6 11" id="KW-0798">TonB box</keyword>
<dbReference type="InterPro" id="IPR012910">
    <property type="entry name" value="Plug_dom"/>
</dbReference>
<feature type="chain" id="PRO_5015514651" description="SusC/RagA family TonB-linked outer membrane protein" evidence="12">
    <location>
        <begin position="34"/>
        <end position="1043"/>
    </location>
</feature>
<evidence type="ECO:0000313" key="15">
    <source>
        <dbReference type="EMBL" id="PUZ25932.1"/>
    </source>
</evidence>
<evidence type="ECO:0000256" key="5">
    <source>
        <dbReference type="ARBA" id="ARBA00022729"/>
    </source>
</evidence>
<dbReference type="GO" id="GO:0044718">
    <property type="term" value="P:siderophore transmembrane transport"/>
    <property type="evidence" value="ECO:0007669"/>
    <property type="project" value="TreeGrafter"/>
</dbReference>
<evidence type="ECO:0000259" key="14">
    <source>
        <dbReference type="Pfam" id="PF07715"/>
    </source>
</evidence>
<dbReference type="GO" id="GO:0015344">
    <property type="term" value="F:siderophore uptake transmembrane transporter activity"/>
    <property type="evidence" value="ECO:0007669"/>
    <property type="project" value="TreeGrafter"/>
</dbReference>
<proteinExistence type="inferred from homology"/>
<accession>A0A2T7BI41</accession>
<keyword evidence="7 10" id="KW-0472">Membrane</keyword>
<evidence type="ECO:0000256" key="4">
    <source>
        <dbReference type="ARBA" id="ARBA00022692"/>
    </source>
</evidence>
<evidence type="ECO:0000256" key="8">
    <source>
        <dbReference type="ARBA" id="ARBA00023170"/>
    </source>
</evidence>
<evidence type="ECO:0008006" key="17">
    <source>
        <dbReference type="Google" id="ProtNLM"/>
    </source>
</evidence>
<evidence type="ECO:0000256" key="10">
    <source>
        <dbReference type="PROSITE-ProRule" id="PRU01360"/>
    </source>
</evidence>
<dbReference type="InterPro" id="IPR000531">
    <property type="entry name" value="Beta-barrel_TonB"/>
</dbReference>
<evidence type="ECO:0000256" key="7">
    <source>
        <dbReference type="ARBA" id="ARBA00023136"/>
    </source>
</evidence>
<dbReference type="InterPro" id="IPR039426">
    <property type="entry name" value="TonB-dep_rcpt-like"/>
</dbReference>
<evidence type="ECO:0000313" key="16">
    <source>
        <dbReference type="Proteomes" id="UP000244450"/>
    </source>
</evidence>
<feature type="signal peptide" evidence="12">
    <location>
        <begin position="1"/>
        <end position="33"/>
    </location>
</feature>
<keyword evidence="5 12" id="KW-0732">Signal</keyword>
<gene>
    <name evidence="15" type="ORF">DCC81_16945</name>
</gene>
<dbReference type="AlphaFoldDB" id="A0A2T7BI41"/>
<dbReference type="Pfam" id="PF07715">
    <property type="entry name" value="Plug"/>
    <property type="match status" value="1"/>
</dbReference>
<feature type="domain" description="TonB-dependent receptor-like beta-barrel" evidence="13">
    <location>
        <begin position="424"/>
        <end position="902"/>
    </location>
</feature>
<evidence type="ECO:0000259" key="13">
    <source>
        <dbReference type="Pfam" id="PF00593"/>
    </source>
</evidence>
<dbReference type="InterPro" id="IPR023997">
    <property type="entry name" value="TonB-dep_OMP_SusC/RagA_CS"/>
</dbReference>
<dbReference type="Gene3D" id="2.40.170.20">
    <property type="entry name" value="TonB-dependent receptor, beta-barrel domain"/>
    <property type="match status" value="1"/>
</dbReference>
<organism evidence="15 16">
    <name type="scientific">Chitinophaga parva</name>
    <dbReference type="NCBI Taxonomy" id="2169414"/>
    <lineage>
        <taxon>Bacteria</taxon>
        <taxon>Pseudomonadati</taxon>
        <taxon>Bacteroidota</taxon>
        <taxon>Chitinophagia</taxon>
        <taxon>Chitinophagales</taxon>
        <taxon>Chitinophagaceae</taxon>
        <taxon>Chitinophaga</taxon>
    </lineage>
</organism>
<keyword evidence="2 10" id="KW-0813">Transport</keyword>
<keyword evidence="4 10" id="KW-0812">Transmembrane</keyword>
<feature type="domain" description="TonB-dependent receptor plug" evidence="14">
    <location>
        <begin position="144"/>
        <end position="246"/>
    </location>
</feature>
<protein>
    <recommendedName>
        <fullName evidence="17">SusC/RagA family TonB-linked outer membrane protein</fullName>
    </recommendedName>
</protein>
<dbReference type="NCBIfam" id="TIGR04056">
    <property type="entry name" value="OMP_RagA_SusC"/>
    <property type="match status" value="1"/>
</dbReference>
<evidence type="ECO:0000256" key="2">
    <source>
        <dbReference type="ARBA" id="ARBA00022448"/>
    </source>
</evidence>
<evidence type="ECO:0000256" key="9">
    <source>
        <dbReference type="ARBA" id="ARBA00023237"/>
    </source>
</evidence>
<dbReference type="Proteomes" id="UP000244450">
    <property type="component" value="Unassembled WGS sequence"/>
</dbReference>
<keyword evidence="16" id="KW-1185">Reference proteome</keyword>
<dbReference type="Pfam" id="PF13715">
    <property type="entry name" value="CarbopepD_reg_2"/>
    <property type="match status" value="1"/>
</dbReference>
<keyword evidence="9 10" id="KW-0998">Cell outer membrane</keyword>
<dbReference type="PROSITE" id="PS52016">
    <property type="entry name" value="TONB_DEPENDENT_REC_3"/>
    <property type="match status" value="1"/>
</dbReference>
<keyword evidence="3 10" id="KW-1134">Transmembrane beta strand</keyword>
<keyword evidence="8" id="KW-0675">Receptor</keyword>
<dbReference type="InterPro" id="IPR008969">
    <property type="entry name" value="CarboxyPept-like_regulatory"/>
</dbReference>
<dbReference type="PANTHER" id="PTHR30069">
    <property type="entry name" value="TONB-DEPENDENT OUTER MEMBRANE RECEPTOR"/>
    <property type="match status" value="1"/>
</dbReference>
<dbReference type="NCBIfam" id="TIGR04057">
    <property type="entry name" value="SusC_RagA_signa"/>
    <property type="match status" value="1"/>
</dbReference>
<dbReference type="EMBL" id="QCYK01000002">
    <property type="protein sequence ID" value="PUZ25932.1"/>
    <property type="molecule type" value="Genomic_DNA"/>
</dbReference>
<dbReference type="GO" id="GO:0009279">
    <property type="term" value="C:cell outer membrane"/>
    <property type="evidence" value="ECO:0007669"/>
    <property type="project" value="UniProtKB-SubCell"/>
</dbReference>
<comment type="similarity">
    <text evidence="10 11">Belongs to the TonB-dependent receptor family.</text>
</comment>
<dbReference type="OrthoDB" id="9768177at2"/>
<dbReference type="Pfam" id="PF00593">
    <property type="entry name" value="TonB_dep_Rec_b-barrel"/>
    <property type="match status" value="1"/>
</dbReference>
<sequence>MNHYYHSHPTRRLYRTGLLWPCVALLMATPAIAASPRPQPASVYAMAPAHELHGTVTGAKDNAPLPGVSIQVQGTNRGTVTGADGRFTIRVNDNDVLVITLMGYQRQTITVHNQTTLQISMAEAATGLDEVLVVGYGTERKKLNTGAIDHVASASIDQQHNLRVDEALQGQTPGIQVTPTSAQPGEPMKVRIRGTGTIGNANPLYIVDGVPTYDISYLNAADIASMDVAKDAASTAIYGARAANGIIFVTTKKGKRGIISLGYDGFYGVQNPSRKLPLLDAHEYEVIMNEAGINSGRGPYFTLDQVNSAGKGTDWQEAMYNKNAPIQSHAINVTGGNDKSVYASSISYMKQEGVIGFKGQSVYDRLNVRFNSEHDMYKDIVKFGENFTYSLSNKSGVGVGNIYANTIRGIVNTSPLFPVYDSAGNFAKSTWNPDETNPIALMRYQNNNKAKTDRLIGNVYLQAQPIKGLTIRSDFGLDLSYYNYNNYLPTYNLSTNVVNNHTRATMGMQRVATWNWDNTVAYEHSFGKHRFNVLAGMSSLQADTFYVNGYKEDLIIADQDHAVINNGTNEDTKQVYGSHNQMSLLSYFGRIGYNYAEKYLVTAVFRADGSSMFGPNNRFGYFPSVSAGWVVSNEEFAKRIHGLDFLKVRAGWGQNGNLPLLNWAYLATVSSNYQDYYFGSDESKYVGTSPNQIPNPDLKWETSEQANIGIDGQLFRAFTFTVEFYNKTTKDWIIQPPVPVIAGTSAPLVNGGSVRNRGVEVMVGYENNDHQLHWRVNGNIGINRNQVIDIPNTGKVIQGQTGTNYVGGDEYYRAQVGHPIGYFYGLKTNGIFQNEKEVSAYTGKNGLIQPNALPGDVRFVDLNGDGIIDSNDKTQIGNPFPKFTYGINAGVNYKGVDLSLFFYGNQGQDVYDGIRDYSRPVSNYTTEILGRWTGEGTSNRLPRMTLGDDKNLNMTRSSDLFVHKASFLRIKSINLGYDFKTLFPHMPMQQCRLYISGLNLYTFTQYKGMDPEIGYGPDSWSSGVDLGAYPQPKSLLVGLNVKF</sequence>
<evidence type="ECO:0000256" key="12">
    <source>
        <dbReference type="SAM" id="SignalP"/>
    </source>
</evidence>
<dbReference type="Gene3D" id="2.60.40.1120">
    <property type="entry name" value="Carboxypeptidase-like, regulatory domain"/>
    <property type="match status" value="1"/>
</dbReference>
<dbReference type="Gene3D" id="2.170.130.10">
    <property type="entry name" value="TonB-dependent receptor, plug domain"/>
    <property type="match status" value="1"/>
</dbReference>
<evidence type="ECO:0000256" key="11">
    <source>
        <dbReference type="RuleBase" id="RU003357"/>
    </source>
</evidence>
<comment type="caution">
    <text evidence="15">The sequence shown here is derived from an EMBL/GenBank/DDBJ whole genome shotgun (WGS) entry which is preliminary data.</text>
</comment>
<comment type="subcellular location">
    <subcellularLocation>
        <location evidence="1 10">Cell outer membrane</location>
        <topology evidence="1 10">Multi-pass membrane protein</topology>
    </subcellularLocation>
</comment>
<dbReference type="RefSeq" id="WP_108687771.1">
    <property type="nucleotide sequence ID" value="NZ_QCYK01000002.1"/>
</dbReference>
<dbReference type="SUPFAM" id="SSF49464">
    <property type="entry name" value="Carboxypeptidase regulatory domain-like"/>
    <property type="match status" value="1"/>
</dbReference>
<reference evidence="15 16" key="1">
    <citation type="submission" date="2018-04" db="EMBL/GenBank/DDBJ databases">
        <title>Chitinophaga fuyangensis sp. nov., isolated from soil in a chemical factory.</title>
        <authorList>
            <person name="Chen K."/>
        </authorList>
    </citation>
    <scope>NUCLEOTIDE SEQUENCE [LARGE SCALE GENOMIC DNA]</scope>
    <source>
        <strain evidence="15 16">LY-1</strain>
    </source>
</reference>
<dbReference type="InterPro" id="IPR023996">
    <property type="entry name" value="TonB-dep_OMP_SusC/RagA"/>
</dbReference>
<evidence type="ECO:0000256" key="6">
    <source>
        <dbReference type="ARBA" id="ARBA00023077"/>
    </source>
</evidence>
<evidence type="ECO:0000256" key="1">
    <source>
        <dbReference type="ARBA" id="ARBA00004571"/>
    </source>
</evidence>
<dbReference type="InterPro" id="IPR036942">
    <property type="entry name" value="Beta-barrel_TonB_sf"/>
</dbReference>
<evidence type="ECO:0000256" key="3">
    <source>
        <dbReference type="ARBA" id="ARBA00022452"/>
    </source>
</evidence>
<dbReference type="PANTHER" id="PTHR30069:SF29">
    <property type="entry name" value="HEMOGLOBIN AND HEMOGLOBIN-HAPTOGLOBIN-BINDING PROTEIN 1-RELATED"/>
    <property type="match status" value="1"/>
</dbReference>
<dbReference type="SUPFAM" id="SSF56935">
    <property type="entry name" value="Porins"/>
    <property type="match status" value="1"/>
</dbReference>
<name>A0A2T7BI41_9BACT</name>